<evidence type="ECO:0000256" key="3">
    <source>
        <dbReference type="ARBA" id="ARBA00022692"/>
    </source>
</evidence>
<dbReference type="InterPro" id="IPR022078">
    <property type="entry name" value="CD99L2"/>
</dbReference>
<feature type="region of interest" description="Disordered" evidence="7">
    <location>
        <begin position="108"/>
        <end position="130"/>
    </location>
</feature>
<proteinExistence type="inferred from homology"/>
<keyword evidence="10" id="KW-1185">Reference proteome</keyword>
<feature type="transmembrane region" description="Helical" evidence="8">
    <location>
        <begin position="133"/>
        <end position="154"/>
    </location>
</feature>
<comment type="similarity">
    <text evidence="2">Belongs to the CD99 family.</text>
</comment>
<dbReference type="GO" id="GO:0016020">
    <property type="term" value="C:membrane"/>
    <property type="evidence" value="ECO:0007669"/>
    <property type="project" value="UniProtKB-SubCell"/>
</dbReference>
<dbReference type="EMBL" id="CP026256">
    <property type="protein sequence ID" value="AWP12979.1"/>
    <property type="molecule type" value="Genomic_DNA"/>
</dbReference>
<evidence type="ECO:0000313" key="9">
    <source>
        <dbReference type="EMBL" id="AWP12979.1"/>
    </source>
</evidence>
<evidence type="ECO:0000256" key="1">
    <source>
        <dbReference type="ARBA" id="ARBA00004479"/>
    </source>
</evidence>
<evidence type="ECO:0000256" key="4">
    <source>
        <dbReference type="ARBA" id="ARBA00022729"/>
    </source>
</evidence>
<evidence type="ECO:0000256" key="6">
    <source>
        <dbReference type="ARBA" id="ARBA00023136"/>
    </source>
</evidence>
<dbReference type="Proteomes" id="UP000246464">
    <property type="component" value="Chromosome 14"/>
</dbReference>
<evidence type="ECO:0000313" key="10">
    <source>
        <dbReference type="Proteomes" id="UP000246464"/>
    </source>
</evidence>
<keyword evidence="5 8" id="KW-1133">Transmembrane helix</keyword>
<comment type="subcellular location">
    <subcellularLocation>
        <location evidence="1">Membrane</location>
        <topology evidence="1">Single-pass type I membrane protein</topology>
    </subcellularLocation>
</comment>
<reference evidence="9 10" key="1">
    <citation type="submission" date="2017-12" db="EMBL/GenBank/DDBJ databases">
        <title>Integrating genomic resources of turbot (Scophthalmus maximus) in depth evaluation of genetic and physical mapping variation across individuals.</title>
        <authorList>
            <person name="Martinez P."/>
        </authorList>
    </citation>
    <scope>NUCLEOTIDE SEQUENCE [LARGE SCALE GENOMIC DNA]</scope>
</reference>
<evidence type="ECO:0000256" key="8">
    <source>
        <dbReference type="SAM" id="Phobius"/>
    </source>
</evidence>
<feature type="compositionally biased region" description="Acidic residues" evidence="7">
    <location>
        <begin position="62"/>
        <end position="78"/>
    </location>
</feature>
<feature type="region of interest" description="Disordered" evidence="7">
    <location>
        <begin position="30"/>
        <end position="90"/>
    </location>
</feature>
<evidence type="ECO:0000256" key="7">
    <source>
        <dbReference type="SAM" id="MobiDB-lite"/>
    </source>
</evidence>
<protein>
    <submittedName>
        <fullName evidence="9">Putative fibrous sheath CABYR-binding protein-like</fullName>
    </submittedName>
</protein>
<gene>
    <name evidence="9" type="ORF">SMAX5B_018610</name>
</gene>
<dbReference type="Pfam" id="PF12301">
    <property type="entry name" value="CD99L2"/>
    <property type="match status" value="1"/>
</dbReference>
<keyword evidence="4" id="KW-0732">Signal</keyword>
<keyword evidence="3 8" id="KW-0812">Transmembrane</keyword>
<evidence type="ECO:0000256" key="5">
    <source>
        <dbReference type="ARBA" id="ARBA00022989"/>
    </source>
</evidence>
<feature type="region of interest" description="Disordered" evidence="7">
    <location>
        <begin position="164"/>
        <end position="194"/>
    </location>
</feature>
<sequence length="194" mass="20307">MHVENYNETDDEFHLCSLLTVAYSFHEEPAADPEVAELPTAVAEDEPTAGPDATPAPVESGPDAEADPDVDDNQEEPTDPAAAKPEVSDNIVTGVRALVPTVEEDVADLNAAPVAGPQEDDKPQAQEASSSSLAGILCGIAVAGVAAVAGYFTYRKKKLCFQNRQEADPEAARKADPAEAESDPQVLGNLLNSP</sequence>
<evidence type="ECO:0000256" key="2">
    <source>
        <dbReference type="ARBA" id="ARBA00008763"/>
    </source>
</evidence>
<feature type="compositionally biased region" description="Basic and acidic residues" evidence="7">
    <location>
        <begin position="165"/>
        <end position="177"/>
    </location>
</feature>
<accession>A0A2U9CBE3</accession>
<name>A0A2U9CBE3_SCOMX</name>
<dbReference type="AlphaFoldDB" id="A0A2U9CBE3"/>
<organism evidence="9 10">
    <name type="scientific">Scophthalmus maximus</name>
    <name type="common">Turbot</name>
    <name type="synonym">Psetta maxima</name>
    <dbReference type="NCBI Taxonomy" id="52904"/>
    <lineage>
        <taxon>Eukaryota</taxon>
        <taxon>Metazoa</taxon>
        <taxon>Chordata</taxon>
        <taxon>Craniata</taxon>
        <taxon>Vertebrata</taxon>
        <taxon>Euteleostomi</taxon>
        <taxon>Actinopterygii</taxon>
        <taxon>Neopterygii</taxon>
        <taxon>Teleostei</taxon>
        <taxon>Neoteleostei</taxon>
        <taxon>Acanthomorphata</taxon>
        <taxon>Carangaria</taxon>
        <taxon>Pleuronectiformes</taxon>
        <taxon>Pleuronectoidei</taxon>
        <taxon>Scophthalmidae</taxon>
        <taxon>Scophthalmus</taxon>
    </lineage>
</organism>
<keyword evidence="6 8" id="KW-0472">Membrane</keyword>